<dbReference type="Pfam" id="PF08770">
    <property type="entry name" value="SoxZ"/>
    <property type="match status" value="1"/>
</dbReference>
<keyword evidence="6" id="KW-1185">Reference proteome</keyword>
<dbReference type="InterPro" id="IPR038162">
    <property type="entry name" value="SoxY_sf"/>
</dbReference>
<feature type="chain" id="PRO_5003929635" description="Quinoprotein dehydrogenase-associated SoxYZ-like carrier" evidence="2">
    <location>
        <begin position="23"/>
        <end position="274"/>
    </location>
</feature>
<feature type="signal peptide" evidence="2">
    <location>
        <begin position="1"/>
        <end position="22"/>
    </location>
</feature>
<evidence type="ECO:0008006" key="7">
    <source>
        <dbReference type="Google" id="ProtNLM"/>
    </source>
</evidence>
<evidence type="ECO:0000313" key="5">
    <source>
        <dbReference type="EMBL" id="EKV28649.1"/>
    </source>
</evidence>
<dbReference type="InterPro" id="IPR013783">
    <property type="entry name" value="Ig-like_fold"/>
</dbReference>
<feature type="domain" description="Sulphur oxidation protein SoxZ" evidence="3">
    <location>
        <begin position="169"/>
        <end position="233"/>
    </location>
</feature>
<evidence type="ECO:0000256" key="2">
    <source>
        <dbReference type="SAM" id="SignalP"/>
    </source>
</evidence>
<dbReference type="Gene3D" id="2.60.40.2470">
    <property type="entry name" value="SoxY domain"/>
    <property type="match status" value="1"/>
</dbReference>
<dbReference type="STRING" id="1238182.C882_0861"/>
<proteinExistence type="predicted"/>
<dbReference type="InterPro" id="IPR032711">
    <property type="entry name" value="SoxY"/>
</dbReference>
<keyword evidence="2" id="KW-0732">Signal</keyword>
<dbReference type="Pfam" id="PF13501">
    <property type="entry name" value="SoxY"/>
    <property type="match status" value="1"/>
</dbReference>
<name>K9GVD2_9PROT</name>
<sequence length="274" mass="29099">MRLSSLASLALAVCLAVSPAGASDVTDPLDSVVWDYVHEQLLNGEPVVFDDRVQVFAPEKVEDGRMVPVSVRADGIPDVKQILVLGDLNPIPRAVMLEPIKARPFIALRMKVNEGTAIRAAVKTGDGVWHLGGTVVQAPGGGCAAPRLVADGGNWEDHLGEVRARAWRTVDGADRLRLMIHHPMDTGLVDNIPEFFLDRLTITNAAGEEVARIQAWSAMSTNPVLTLEIAPDGVTAPGTAYAVSGVDSDANEVSASIPAPSQTMPPPPLQEAMR</sequence>
<dbReference type="InterPro" id="IPR014756">
    <property type="entry name" value="Ig_E-set"/>
</dbReference>
<gene>
    <name evidence="5" type="ORF">C882_0861</name>
</gene>
<dbReference type="Proteomes" id="UP000009881">
    <property type="component" value="Unassembled WGS sequence"/>
</dbReference>
<dbReference type="InterPro" id="IPR014880">
    <property type="entry name" value="SoxZ_dom"/>
</dbReference>
<dbReference type="RefSeq" id="WP_009541517.1">
    <property type="nucleotide sequence ID" value="NZ_ANHY01000015.1"/>
</dbReference>
<reference evidence="5 6" key="1">
    <citation type="journal article" date="2013" name="Genome Announc.">
        <title>Draft Genome Sequence of an Alphaproteobacterium, Caenispirillum salinarum AK4(T), Isolated from a Solar Saltern.</title>
        <authorList>
            <person name="Khatri I."/>
            <person name="Singh A."/>
            <person name="Korpole S."/>
            <person name="Pinnaka A.K."/>
            <person name="Subramanian S."/>
        </authorList>
    </citation>
    <scope>NUCLEOTIDE SEQUENCE [LARGE SCALE GENOMIC DNA]</scope>
    <source>
        <strain evidence="5 6">AK4</strain>
    </source>
</reference>
<organism evidence="5 6">
    <name type="scientific">Caenispirillum salinarum AK4</name>
    <dbReference type="NCBI Taxonomy" id="1238182"/>
    <lineage>
        <taxon>Bacteria</taxon>
        <taxon>Pseudomonadati</taxon>
        <taxon>Pseudomonadota</taxon>
        <taxon>Alphaproteobacteria</taxon>
        <taxon>Rhodospirillales</taxon>
        <taxon>Novispirillaceae</taxon>
        <taxon>Caenispirillum</taxon>
    </lineage>
</organism>
<dbReference type="NCBIfam" id="TIGR04557">
    <property type="entry name" value="fuse_rel_SoxYZ"/>
    <property type="match status" value="1"/>
</dbReference>
<feature type="region of interest" description="Disordered" evidence="1">
    <location>
        <begin position="249"/>
        <end position="274"/>
    </location>
</feature>
<feature type="compositionally biased region" description="Pro residues" evidence="1">
    <location>
        <begin position="263"/>
        <end position="274"/>
    </location>
</feature>
<dbReference type="SUPFAM" id="SSF81296">
    <property type="entry name" value="E set domains"/>
    <property type="match status" value="1"/>
</dbReference>
<evidence type="ECO:0000259" key="4">
    <source>
        <dbReference type="Pfam" id="PF13501"/>
    </source>
</evidence>
<evidence type="ECO:0000313" key="6">
    <source>
        <dbReference type="Proteomes" id="UP000009881"/>
    </source>
</evidence>
<dbReference type="PATRIC" id="fig|1238182.3.peg.3075"/>
<protein>
    <recommendedName>
        <fullName evidence="7">Quinoprotein dehydrogenase-associated SoxYZ-like carrier</fullName>
    </recommendedName>
</protein>
<evidence type="ECO:0000259" key="3">
    <source>
        <dbReference type="Pfam" id="PF08770"/>
    </source>
</evidence>
<dbReference type="InterPro" id="IPR030831">
    <property type="entry name" value="Fuse-rel_SoxYZ"/>
</dbReference>
<accession>K9GVD2</accession>
<dbReference type="OrthoDB" id="5343309at2"/>
<feature type="compositionally biased region" description="Polar residues" evidence="1">
    <location>
        <begin position="251"/>
        <end position="262"/>
    </location>
</feature>
<comment type="caution">
    <text evidence="5">The sequence shown here is derived from an EMBL/GenBank/DDBJ whole genome shotgun (WGS) entry which is preliminary data.</text>
</comment>
<evidence type="ECO:0000256" key="1">
    <source>
        <dbReference type="SAM" id="MobiDB-lite"/>
    </source>
</evidence>
<feature type="domain" description="Ig-like SoxY" evidence="4">
    <location>
        <begin position="41"/>
        <end position="143"/>
    </location>
</feature>
<dbReference type="Gene3D" id="2.60.40.10">
    <property type="entry name" value="Immunoglobulins"/>
    <property type="match status" value="1"/>
</dbReference>
<dbReference type="eggNOG" id="COG5501">
    <property type="taxonomic scope" value="Bacteria"/>
</dbReference>
<dbReference type="EMBL" id="ANHY01000015">
    <property type="protein sequence ID" value="EKV28649.1"/>
    <property type="molecule type" value="Genomic_DNA"/>
</dbReference>
<dbReference type="AlphaFoldDB" id="K9GVD2"/>